<proteinExistence type="predicted"/>
<dbReference type="OrthoDB" id="1404627at2"/>
<accession>A0A4R0N9U7</accession>
<keyword evidence="3" id="KW-1185">Reference proteome</keyword>
<evidence type="ECO:0000313" key="3">
    <source>
        <dbReference type="Proteomes" id="UP000291117"/>
    </source>
</evidence>
<dbReference type="RefSeq" id="WP_131608393.1">
    <property type="nucleotide sequence ID" value="NZ_SJSM01000004.1"/>
</dbReference>
<sequence>MFINITDTVTADNKGSSGKLVNYLEKENRIYNKEEERWFNHKGNNFEPFEVRRTIDGNVAKLSQKDPKFFLINVSPSQKEIKHLIDKYGENGAGEQLKEYAVKVMDEYAKNFKRPGVNSSKDLVWFAKLENNRYYTHKDKEVKEGTKQRGELKRGNQMHIQIIVSRKDATNKIKLSPMNKSQGKNEEHSKKVGQFKRTAFIQSGENLFDKVFNYERNLNETMAYAVVQKNGNIKQREQLDMLEQGSVSNYQSKSVANELIKDVAEGMFHTTANMLETIGKTAGDFLEILMEPTFVPAQSNPVEDAYRKKKKKKKSPSQDQSYGHRM</sequence>
<name>A0A4R0N9U7_9SPHI</name>
<evidence type="ECO:0000313" key="2">
    <source>
        <dbReference type="EMBL" id="TCC96981.1"/>
    </source>
</evidence>
<feature type="compositionally biased region" description="Polar residues" evidence="1">
    <location>
        <begin position="317"/>
        <end position="326"/>
    </location>
</feature>
<dbReference type="AlphaFoldDB" id="A0A4R0N9U7"/>
<reference evidence="2 3" key="1">
    <citation type="submission" date="2019-02" db="EMBL/GenBank/DDBJ databases">
        <title>Pedobacter sp. RP-3-8 sp. nov., isolated from Arctic soil.</title>
        <authorList>
            <person name="Dahal R.H."/>
        </authorList>
    </citation>
    <scope>NUCLEOTIDE SEQUENCE [LARGE SCALE GENOMIC DNA]</scope>
    <source>
        <strain evidence="2 3">RP-3-8</strain>
    </source>
</reference>
<protein>
    <submittedName>
        <fullName evidence="2">Molybdopterin-guanine dinucleotide biosynthesis protein MobB</fullName>
    </submittedName>
</protein>
<gene>
    <name evidence="2" type="ORF">EZ444_08970</name>
</gene>
<dbReference type="EMBL" id="SJSM01000004">
    <property type="protein sequence ID" value="TCC96981.1"/>
    <property type="molecule type" value="Genomic_DNA"/>
</dbReference>
<evidence type="ECO:0000256" key="1">
    <source>
        <dbReference type="SAM" id="MobiDB-lite"/>
    </source>
</evidence>
<comment type="caution">
    <text evidence="2">The sequence shown here is derived from an EMBL/GenBank/DDBJ whole genome shotgun (WGS) entry which is preliminary data.</text>
</comment>
<dbReference type="Proteomes" id="UP000291117">
    <property type="component" value="Unassembled WGS sequence"/>
</dbReference>
<organism evidence="2 3">
    <name type="scientific">Pedobacter hiemivivus</name>
    <dbReference type="NCBI Taxonomy" id="2530454"/>
    <lineage>
        <taxon>Bacteria</taxon>
        <taxon>Pseudomonadati</taxon>
        <taxon>Bacteroidota</taxon>
        <taxon>Sphingobacteriia</taxon>
        <taxon>Sphingobacteriales</taxon>
        <taxon>Sphingobacteriaceae</taxon>
        <taxon>Pedobacter</taxon>
    </lineage>
</organism>
<dbReference type="Pfam" id="PF18976">
    <property type="entry name" value="DUF5712"/>
    <property type="match status" value="1"/>
</dbReference>
<dbReference type="InterPro" id="IPR043766">
    <property type="entry name" value="BfmA-like"/>
</dbReference>
<feature type="region of interest" description="Disordered" evidence="1">
    <location>
        <begin position="299"/>
        <end position="326"/>
    </location>
</feature>